<comment type="caution">
    <text evidence="2">The sequence shown here is derived from an EMBL/GenBank/DDBJ whole genome shotgun (WGS) entry which is preliminary data.</text>
</comment>
<dbReference type="Proteomes" id="UP000682266">
    <property type="component" value="Unassembled WGS sequence"/>
</dbReference>
<dbReference type="EMBL" id="JAGSVG010000021">
    <property type="protein sequence ID" value="MBR8131603.1"/>
    <property type="molecule type" value="Genomic_DNA"/>
</dbReference>
<protein>
    <submittedName>
        <fullName evidence="2">Uncharacterized protein</fullName>
    </submittedName>
</protein>
<gene>
    <name evidence="2" type="ORF">KDW93_21965</name>
</gene>
<dbReference type="AlphaFoldDB" id="A0AA41JL73"/>
<feature type="compositionally biased region" description="Basic and acidic residues" evidence="1">
    <location>
        <begin position="40"/>
        <end position="64"/>
    </location>
</feature>
<name>A0AA41JL73_9BURK</name>
<dbReference type="RefSeq" id="WP_157768222.1">
    <property type="nucleotide sequence ID" value="NZ_CADEQF010000006.1"/>
</dbReference>
<evidence type="ECO:0000256" key="1">
    <source>
        <dbReference type="SAM" id="MobiDB-lite"/>
    </source>
</evidence>
<accession>A0AA41JL73</accession>
<reference evidence="2" key="1">
    <citation type="submission" date="2021-04" db="EMBL/GenBank/DDBJ databases">
        <title>A collection of bacterial strains from the Burkholderia cepacia Research Laboratory and Repository.</title>
        <authorList>
            <person name="Lipuma J."/>
            <person name="Spilker T."/>
        </authorList>
    </citation>
    <scope>NUCLEOTIDE SEQUENCE</scope>
    <source>
        <strain evidence="2">AU36012</strain>
    </source>
</reference>
<sequence length="81" mass="8751">MISLFVIGFTIRKSKDLSPIKKSGVRAPATAPFPESNQGSKERDVAVDSKWAEQRGPRQREAKGKGMGATTPHARACARQG</sequence>
<evidence type="ECO:0000313" key="3">
    <source>
        <dbReference type="Proteomes" id="UP000682266"/>
    </source>
</evidence>
<proteinExistence type="predicted"/>
<evidence type="ECO:0000313" key="2">
    <source>
        <dbReference type="EMBL" id="MBR8131603.1"/>
    </source>
</evidence>
<organism evidence="2 3">
    <name type="scientific">Burkholderia ambifaria</name>
    <dbReference type="NCBI Taxonomy" id="152480"/>
    <lineage>
        <taxon>Bacteria</taxon>
        <taxon>Pseudomonadati</taxon>
        <taxon>Pseudomonadota</taxon>
        <taxon>Betaproteobacteria</taxon>
        <taxon>Burkholderiales</taxon>
        <taxon>Burkholderiaceae</taxon>
        <taxon>Burkholderia</taxon>
        <taxon>Burkholderia cepacia complex</taxon>
    </lineage>
</organism>
<feature type="region of interest" description="Disordered" evidence="1">
    <location>
        <begin position="17"/>
        <end position="81"/>
    </location>
</feature>